<dbReference type="Proteomes" id="UP001281761">
    <property type="component" value="Unassembled WGS sequence"/>
</dbReference>
<evidence type="ECO:0000313" key="1">
    <source>
        <dbReference type="EMBL" id="KAK2957760.1"/>
    </source>
</evidence>
<evidence type="ECO:0000313" key="2">
    <source>
        <dbReference type="Proteomes" id="UP001281761"/>
    </source>
</evidence>
<comment type="caution">
    <text evidence="1">The sequence shown here is derived from an EMBL/GenBank/DDBJ whole genome shotgun (WGS) entry which is preliminary data.</text>
</comment>
<dbReference type="EMBL" id="JARBJD010000043">
    <property type="protein sequence ID" value="KAK2957760.1"/>
    <property type="molecule type" value="Genomic_DNA"/>
</dbReference>
<accession>A0ABQ9Y204</accession>
<sequence length="377" mass="42106">MEHGWIGLPFFCPAHSISCFSEFELFFSELDGIGLEQSPTRVQLLQHAKSEPFLNFDVNSKLSFDDKSALCSSLVALVKAEYTFDKTLQGRAVQFLKSLEPKWNEQATTKLVTELVPSSARSPSGFIDSIVTLLSSPHSRVVGAALSFLFETTLRSSSAIQSRLVESDLISKVMAPVQPHTLQISGNEKIIDNLINILIECLDLAYPSRLFSLGITEAVDAFNHHNMIFQKVVLPSSQFVTFLISNRYIINGALFRSFVVLVSTLLFVSPFHRPTLEFVLPSPIAMAFSSCLSFVEDNLVKKRVLAKINDSLGEWTEEGPEVIQSGKRILQALFSEGFEDTLEQMTMNERESYDGNDMVEYCHSISEFLGANVKRPQ</sequence>
<reference evidence="1 2" key="1">
    <citation type="journal article" date="2022" name="bioRxiv">
        <title>Genomics of Preaxostyla Flagellates Illuminates Evolutionary Transitions and the Path Towards Mitochondrial Loss.</title>
        <authorList>
            <person name="Novak L.V.F."/>
            <person name="Treitli S.C."/>
            <person name="Pyrih J."/>
            <person name="Halakuc P."/>
            <person name="Pipaliya S.V."/>
            <person name="Vacek V."/>
            <person name="Brzon O."/>
            <person name="Soukal P."/>
            <person name="Eme L."/>
            <person name="Dacks J.B."/>
            <person name="Karnkowska A."/>
            <person name="Elias M."/>
            <person name="Hampl V."/>
        </authorList>
    </citation>
    <scope>NUCLEOTIDE SEQUENCE [LARGE SCALE GENOMIC DNA]</scope>
    <source>
        <strain evidence="1">NAU3</strain>
        <tissue evidence="1">Gut</tissue>
    </source>
</reference>
<name>A0ABQ9Y204_9EUKA</name>
<proteinExistence type="predicted"/>
<protein>
    <submittedName>
        <fullName evidence="1">Uncharacterized protein</fullName>
    </submittedName>
</protein>
<gene>
    <name evidence="1" type="ORF">BLNAU_7194</name>
</gene>
<keyword evidence="2" id="KW-1185">Reference proteome</keyword>
<organism evidence="1 2">
    <name type="scientific">Blattamonas nauphoetae</name>
    <dbReference type="NCBI Taxonomy" id="2049346"/>
    <lineage>
        <taxon>Eukaryota</taxon>
        <taxon>Metamonada</taxon>
        <taxon>Preaxostyla</taxon>
        <taxon>Oxymonadida</taxon>
        <taxon>Blattamonas</taxon>
    </lineage>
</organism>